<dbReference type="GO" id="GO:0043065">
    <property type="term" value="P:positive regulation of apoptotic process"/>
    <property type="evidence" value="ECO:0007669"/>
    <property type="project" value="TreeGrafter"/>
</dbReference>
<feature type="compositionally biased region" description="Polar residues" evidence="4">
    <location>
        <begin position="317"/>
        <end position="332"/>
    </location>
</feature>
<evidence type="ECO:0000256" key="4">
    <source>
        <dbReference type="SAM" id="MobiDB-lite"/>
    </source>
</evidence>
<dbReference type="PANTHER" id="PTHR22939">
    <property type="entry name" value="SERINE PROTEASE FAMILY S1C HTRA-RELATED"/>
    <property type="match status" value="1"/>
</dbReference>
<dbReference type="Gene3D" id="2.40.10.120">
    <property type="match status" value="1"/>
</dbReference>
<dbReference type="InterPro" id="IPR001478">
    <property type="entry name" value="PDZ"/>
</dbReference>
<reference evidence="6" key="1">
    <citation type="submission" date="2019-11" db="UniProtKB">
        <authorList>
            <consortium name="WormBaseParasite"/>
        </authorList>
    </citation>
    <scope>IDENTIFICATION</scope>
</reference>
<dbReference type="SUPFAM" id="SSF50156">
    <property type="entry name" value="PDZ domain-like"/>
    <property type="match status" value="1"/>
</dbReference>
<dbReference type="PROSITE" id="PS50106">
    <property type="entry name" value="PDZ"/>
    <property type="match status" value="1"/>
</dbReference>
<dbReference type="InterPro" id="IPR041489">
    <property type="entry name" value="PDZ_6"/>
</dbReference>
<dbReference type="SMART" id="SM00228">
    <property type="entry name" value="PDZ"/>
    <property type="match status" value="1"/>
</dbReference>
<evidence type="ECO:0000256" key="3">
    <source>
        <dbReference type="ARBA" id="ARBA00022801"/>
    </source>
</evidence>
<keyword evidence="2" id="KW-0645">Protease</keyword>
<comment type="similarity">
    <text evidence="1">Belongs to the peptidase S1C family.</text>
</comment>
<dbReference type="GO" id="GO:0004252">
    <property type="term" value="F:serine-type endopeptidase activity"/>
    <property type="evidence" value="ECO:0007669"/>
    <property type="project" value="InterPro"/>
</dbReference>
<name>A0A5K3EVK4_MESCO</name>
<keyword evidence="3" id="KW-0378">Hydrolase</keyword>
<organism evidence="6">
    <name type="scientific">Mesocestoides corti</name>
    <name type="common">Flatworm</name>
    <dbReference type="NCBI Taxonomy" id="53468"/>
    <lineage>
        <taxon>Eukaryota</taxon>
        <taxon>Metazoa</taxon>
        <taxon>Spiralia</taxon>
        <taxon>Lophotrochozoa</taxon>
        <taxon>Platyhelminthes</taxon>
        <taxon>Cestoda</taxon>
        <taxon>Eucestoda</taxon>
        <taxon>Cyclophyllidea</taxon>
        <taxon>Mesocestoididae</taxon>
        <taxon>Mesocestoides</taxon>
    </lineage>
</organism>
<evidence type="ECO:0000256" key="1">
    <source>
        <dbReference type="ARBA" id="ARBA00010541"/>
    </source>
</evidence>
<dbReference type="AlphaFoldDB" id="A0A5K3EVK4"/>
<protein>
    <submittedName>
        <fullName evidence="6">PDZ domain-containing protein</fullName>
    </submittedName>
</protein>
<dbReference type="GO" id="GO:0012501">
    <property type="term" value="P:programmed cell death"/>
    <property type="evidence" value="ECO:0007669"/>
    <property type="project" value="TreeGrafter"/>
</dbReference>
<evidence type="ECO:0000259" key="5">
    <source>
        <dbReference type="PROSITE" id="PS50106"/>
    </source>
</evidence>
<feature type="domain" description="PDZ" evidence="5">
    <location>
        <begin position="369"/>
        <end position="446"/>
    </location>
</feature>
<proteinExistence type="inferred from homology"/>
<dbReference type="InterPro" id="IPR009003">
    <property type="entry name" value="Peptidase_S1_PA"/>
</dbReference>
<dbReference type="PANTHER" id="PTHR22939:SF129">
    <property type="entry name" value="SERINE PROTEASE HTRA2, MITOCHONDRIAL"/>
    <property type="match status" value="1"/>
</dbReference>
<feature type="region of interest" description="Disordered" evidence="4">
    <location>
        <begin position="301"/>
        <end position="336"/>
    </location>
</feature>
<dbReference type="WBParaSite" id="MCU_003010-RF">
    <property type="protein sequence ID" value="MCU_003010-RF"/>
    <property type="gene ID" value="MCU_003010"/>
</dbReference>
<evidence type="ECO:0000313" key="6">
    <source>
        <dbReference type="WBParaSite" id="MCU_003010-RF"/>
    </source>
</evidence>
<dbReference type="PRINTS" id="PR00834">
    <property type="entry name" value="PROTEASES2C"/>
</dbReference>
<sequence>VFSLVFKSYSSKFLRTSWISTLKWQRVAASPRFISDKAYHRYSHREKARSSFVPYFALIVSPLSSAFVHRSDDDNDLTWSILSTVKCETVPSSARLSAIKSLDIVADVVEEVSPSVVSITTAGHFFQLNVSMGSGFIVDHSGLVITNAHVVGHKQALKVSLKDGRDFDARVLAVDMNSDLALVQINADTSTLSQLPVLEFAPAEQKIRPGEFVIALGSPLMLSNTVTMGVVSAVERDLGNRTGLKYIQTDAIITFGNSGGPLVSLYGKVIGVNTMIADTGLGFAVPIDQVQRFMEAAKRALAEEQNKQQTPRRRPLSESSSGSPRHQRTGSWSWFGGDNDAGNGGSLVVGSGERQSRYLGLVMRTLTPDLTFELAARGLLRGGPGNSVHNGVYIHGVIRGSPAERVGLKPGDIITAIDGNKVINANEVTEIVENRDTFSITVLRNGNTVEISEVKTEPV</sequence>
<dbReference type="GO" id="GO:0006508">
    <property type="term" value="P:proteolysis"/>
    <property type="evidence" value="ECO:0007669"/>
    <property type="project" value="UniProtKB-KW"/>
</dbReference>
<accession>A0A5K3EVK4</accession>
<dbReference type="InterPro" id="IPR036034">
    <property type="entry name" value="PDZ_sf"/>
</dbReference>
<dbReference type="InterPro" id="IPR001940">
    <property type="entry name" value="Peptidase_S1C"/>
</dbReference>
<dbReference type="SUPFAM" id="SSF50494">
    <property type="entry name" value="Trypsin-like serine proteases"/>
    <property type="match status" value="1"/>
</dbReference>
<dbReference type="Pfam" id="PF17820">
    <property type="entry name" value="PDZ_6"/>
    <property type="match status" value="1"/>
</dbReference>
<dbReference type="Pfam" id="PF13365">
    <property type="entry name" value="Trypsin_2"/>
    <property type="match status" value="1"/>
</dbReference>
<dbReference type="Gene3D" id="2.30.42.10">
    <property type="match status" value="1"/>
</dbReference>
<evidence type="ECO:0000256" key="2">
    <source>
        <dbReference type="ARBA" id="ARBA00022670"/>
    </source>
</evidence>